<keyword evidence="1" id="KW-1133">Transmembrane helix</keyword>
<proteinExistence type="predicted"/>
<evidence type="ECO:0000313" key="4">
    <source>
        <dbReference type="Proteomes" id="UP000239522"/>
    </source>
</evidence>
<organism evidence="3 4">
    <name type="scientific">Polaribacter filamentus</name>
    <dbReference type="NCBI Taxonomy" id="53483"/>
    <lineage>
        <taxon>Bacteria</taxon>
        <taxon>Pseudomonadati</taxon>
        <taxon>Bacteroidota</taxon>
        <taxon>Flavobacteriia</taxon>
        <taxon>Flavobacteriales</taxon>
        <taxon>Flavobacteriaceae</taxon>
    </lineage>
</organism>
<dbReference type="Pfam" id="PF14093">
    <property type="entry name" value="DUF4271"/>
    <property type="match status" value="1"/>
</dbReference>
<feature type="transmembrane region" description="Helical" evidence="1">
    <location>
        <begin position="186"/>
        <end position="209"/>
    </location>
</feature>
<feature type="transmembrane region" description="Helical" evidence="1">
    <location>
        <begin position="62"/>
        <end position="80"/>
    </location>
</feature>
<dbReference type="AlphaFoldDB" id="A0A2S7L276"/>
<reference evidence="3 4" key="1">
    <citation type="submission" date="2016-11" db="EMBL/GenBank/DDBJ databases">
        <title>Trade-off between light-utilization and light-protection in marine flavobacteria.</title>
        <authorList>
            <person name="Kumagai Y."/>
        </authorList>
    </citation>
    <scope>NUCLEOTIDE SEQUENCE [LARGE SCALE GENOMIC DNA]</scope>
    <source>
        <strain evidence="3 4">ATCC 700397</strain>
    </source>
</reference>
<feature type="transmembrane region" description="Helical" evidence="1">
    <location>
        <begin position="162"/>
        <end position="180"/>
    </location>
</feature>
<feature type="transmembrane region" description="Helical" evidence="1">
    <location>
        <begin position="87"/>
        <end position="110"/>
    </location>
</feature>
<dbReference type="InterPro" id="IPR025367">
    <property type="entry name" value="DUF4271"/>
</dbReference>
<dbReference type="EMBL" id="MQUA01000014">
    <property type="protein sequence ID" value="PQB02982.1"/>
    <property type="molecule type" value="Genomic_DNA"/>
</dbReference>
<dbReference type="EMBL" id="MQUA01000005">
    <property type="protein sequence ID" value="PQB08813.1"/>
    <property type="molecule type" value="Genomic_DNA"/>
</dbReference>
<evidence type="ECO:0000256" key="1">
    <source>
        <dbReference type="SAM" id="Phobius"/>
    </source>
</evidence>
<comment type="caution">
    <text evidence="3">The sequence shown here is derived from an EMBL/GenBank/DDBJ whole genome shotgun (WGS) entry which is preliminary data.</text>
</comment>
<name>A0A2S7L276_9FLAO</name>
<accession>A0A2S7L276</accession>
<keyword evidence="4" id="KW-1185">Reference proteome</keyword>
<evidence type="ECO:0000313" key="2">
    <source>
        <dbReference type="EMBL" id="PQB02982.1"/>
    </source>
</evidence>
<sequence length="213" mass="25273">MQALEKIITTKSWVTALIMLLFIGVVLLKALDTNRLKGSVFSLFNINFIESESEENTSFFDSFKIVIFMFTVIVLSLLAYRFKTYRLSINVSSFSSYLPVFLSLLSYFLIKRTLEYLLFYLFLIKRDVRFFIVSKVNYLHTITFLLYLAIVLSEYIGLKQWYLFYFAALLFIVRFVIHIVSNKKLIFNKLFYFILYICAVEIAPLFILFKMMF</sequence>
<keyword evidence="1" id="KW-0472">Membrane</keyword>
<feature type="transmembrane region" description="Helical" evidence="1">
    <location>
        <begin position="12"/>
        <end position="31"/>
    </location>
</feature>
<gene>
    <name evidence="3" type="ORF">BST83_01645</name>
    <name evidence="2" type="ORF">BST83_16705</name>
</gene>
<dbReference type="Proteomes" id="UP000239522">
    <property type="component" value="Unassembled WGS sequence"/>
</dbReference>
<keyword evidence="1" id="KW-0812">Transmembrane</keyword>
<feature type="transmembrane region" description="Helical" evidence="1">
    <location>
        <begin position="130"/>
        <end position="150"/>
    </location>
</feature>
<dbReference type="OrthoDB" id="1438590at2"/>
<protein>
    <submittedName>
        <fullName evidence="3">DUF4271 domain-containing protein</fullName>
    </submittedName>
</protein>
<evidence type="ECO:0000313" key="3">
    <source>
        <dbReference type="EMBL" id="PQB08813.1"/>
    </source>
</evidence>
<dbReference type="RefSeq" id="WP_104808307.1">
    <property type="nucleotide sequence ID" value="NZ_MQUA01000005.1"/>
</dbReference>